<evidence type="ECO:0000313" key="3">
    <source>
        <dbReference type="Proteomes" id="UP000271974"/>
    </source>
</evidence>
<feature type="region of interest" description="Disordered" evidence="1">
    <location>
        <begin position="1"/>
        <end position="21"/>
    </location>
</feature>
<gene>
    <name evidence="2" type="ORF">EGW08_001637</name>
</gene>
<name>A0A3S1BWR2_ELYCH</name>
<evidence type="ECO:0000256" key="1">
    <source>
        <dbReference type="SAM" id="MobiDB-lite"/>
    </source>
</evidence>
<feature type="compositionally biased region" description="Basic and acidic residues" evidence="1">
    <location>
        <begin position="1"/>
        <end position="16"/>
    </location>
</feature>
<proteinExistence type="predicted"/>
<organism evidence="2 3">
    <name type="scientific">Elysia chlorotica</name>
    <name type="common">Eastern emerald elysia</name>
    <name type="synonym">Sea slug</name>
    <dbReference type="NCBI Taxonomy" id="188477"/>
    <lineage>
        <taxon>Eukaryota</taxon>
        <taxon>Metazoa</taxon>
        <taxon>Spiralia</taxon>
        <taxon>Lophotrochozoa</taxon>
        <taxon>Mollusca</taxon>
        <taxon>Gastropoda</taxon>
        <taxon>Heterobranchia</taxon>
        <taxon>Euthyneura</taxon>
        <taxon>Panpulmonata</taxon>
        <taxon>Sacoglossa</taxon>
        <taxon>Placobranchoidea</taxon>
        <taxon>Plakobranchidae</taxon>
        <taxon>Elysia</taxon>
    </lineage>
</organism>
<dbReference type="Proteomes" id="UP000271974">
    <property type="component" value="Unassembled WGS sequence"/>
</dbReference>
<protein>
    <submittedName>
        <fullName evidence="2">Uncharacterized protein</fullName>
    </submittedName>
</protein>
<keyword evidence="3" id="KW-1185">Reference proteome</keyword>
<evidence type="ECO:0000313" key="2">
    <source>
        <dbReference type="EMBL" id="RUS90640.1"/>
    </source>
</evidence>
<dbReference type="AlphaFoldDB" id="A0A3S1BWR2"/>
<accession>A0A3S1BWR2</accession>
<reference evidence="2 3" key="1">
    <citation type="submission" date="2019-01" db="EMBL/GenBank/DDBJ databases">
        <title>A draft genome assembly of the solar-powered sea slug Elysia chlorotica.</title>
        <authorList>
            <person name="Cai H."/>
            <person name="Li Q."/>
            <person name="Fang X."/>
            <person name="Li J."/>
            <person name="Curtis N.E."/>
            <person name="Altenburger A."/>
            <person name="Shibata T."/>
            <person name="Feng M."/>
            <person name="Maeda T."/>
            <person name="Schwartz J.A."/>
            <person name="Shigenobu S."/>
            <person name="Lundholm N."/>
            <person name="Nishiyama T."/>
            <person name="Yang H."/>
            <person name="Hasebe M."/>
            <person name="Li S."/>
            <person name="Pierce S.K."/>
            <person name="Wang J."/>
        </authorList>
    </citation>
    <scope>NUCLEOTIDE SEQUENCE [LARGE SCALE GENOMIC DNA]</scope>
    <source>
        <strain evidence="2">EC2010</strain>
        <tissue evidence="2">Whole organism of an adult</tissue>
    </source>
</reference>
<comment type="caution">
    <text evidence="2">The sequence shown here is derived from an EMBL/GenBank/DDBJ whole genome shotgun (WGS) entry which is preliminary data.</text>
</comment>
<sequence length="199" mass="22057">MGEKLEKGGVEEKERGAGNGVSKETAFFSRAANVNKIKLSSPGRNIKTEIELMHNLAGHFRARRRQAMLEGDQELLPLQKTLINIQLDLASRRHQAFLQVGTTNQDSEDTTRYRTRSRLEFPSGVAIAAGLPGQPECGHPCPLRERDPWGPIRDKVFPQVKIALGSKLLPVADDGSICCELPLREHDIRGSPRDEEAIS</sequence>
<dbReference type="EMBL" id="RQTK01000028">
    <property type="protein sequence ID" value="RUS90640.1"/>
    <property type="molecule type" value="Genomic_DNA"/>
</dbReference>